<dbReference type="RefSeq" id="WP_146400188.1">
    <property type="nucleotide sequence ID" value="NZ_SJPJ01000001.1"/>
</dbReference>
<accession>A0A5C5Z779</accession>
<evidence type="ECO:0000256" key="1">
    <source>
        <dbReference type="SAM" id="SignalP"/>
    </source>
</evidence>
<proteinExistence type="predicted"/>
<keyword evidence="4" id="KW-1185">Reference proteome</keyword>
<dbReference type="InterPro" id="IPR010496">
    <property type="entry name" value="AL/BT2_dom"/>
</dbReference>
<dbReference type="Gene3D" id="2.60.120.560">
    <property type="entry name" value="Exo-inulinase, domain 1"/>
    <property type="match status" value="1"/>
</dbReference>
<comment type="caution">
    <text evidence="3">The sequence shown here is derived from an EMBL/GenBank/DDBJ whole genome shotgun (WGS) entry which is preliminary data.</text>
</comment>
<gene>
    <name evidence="3" type="ORF">CA13_46550</name>
</gene>
<feature type="signal peptide" evidence="1">
    <location>
        <begin position="1"/>
        <end position="24"/>
    </location>
</feature>
<sequence precursor="true">MLRFSWFFALSCLFVSLTNMPLVADDFQLKSMSLFDGETLAGWEGNAYWFRVEDDAIVAGRLTEKIPKNQFLCTTELYGDFELRLEAKLVGEAKNAGVQFRTKRIPGETEVSGYQADMGEMNGKLIWGALYDEHRRNRFLVEPNEEVEKQAVKADQWNEFRIRCEGPRIQIFINGTQTADYTEEDSSIPRVGVIGLQIHSGAPTEAWYRNIRLRSL</sequence>
<evidence type="ECO:0000313" key="4">
    <source>
        <dbReference type="Proteomes" id="UP000315010"/>
    </source>
</evidence>
<evidence type="ECO:0000259" key="2">
    <source>
        <dbReference type="Pfam" id="PF06439"/>
    </source>
</evidence>
<dbReference type="Proteomes" id="UP000315010">
    <property type="component" value="Unassembled WGS sequence"/>
</dbReference>
<organism evidence="3 4">
    <name type="scientific">Novipirellula herctigrandis</name>
    <dbReference type="NCBI Taxonomy" id="2527986"/>
    <lineage>
        <taxon>Bacteria</taxon>
        <taxon>Pseudomonadati</taxon>
        <taxon>Planctomycetota</taxon>
        <taxon>Planctomycetia</taxon>
        <taxon>Pirellulales</taxon>
        <taxon>Pirellulaceae</taxon>
        <taxon>Novipirellula</taxon>
    </lineage>
</organism>
<reference evidence="3 4" key="1">
    <citation type="submission" date="2019-02" db="EMBL/GenBank/DDBJ databases">
        <title>Deep-cultivation of Planctomycetes and their phenomic and genomic characterization uncovers novel biology.</title>
        <authorList>
            <person name="Wiegand S."/>
            <person name="Jogler M."/>
            <person name="Boedeker C."/>
            <person name="Pinto D."/>
            <person name="Vollmers J."/>
            <person name="Rivas-Marin E."/>
            <person name="Kohn T."/>
            <person name="Peeters S.H."/>
            <person name="Heuer A."/>
            <person name="Rast P."/>
            <person name="Oberbeckmann S."/>
            <person name="Bunk B."/>
            <person name="Jeske O."/>
            <person name="Meyerdierks A."/>
            <person name="Storesund J.E."/>
            <person name="Kallscheuer N."/>
            <person name="Luecker S."/>
            <person name="Lage O.M."/>
            <person name="Pohl T."/>
            <person name="Merkel B.J."/>
            <person name="Hornburger P."/>
            <person name="Mueller R.-W."/>
            <person name="Bruemmer F."/>
            <person name="Labrenz M."/>
            <person name="Spormann A.M."/>
            <person name="Op Den Camp H."/>
            <person name="Overmann J."/>
            <person name="Amann R."/>
            <person name="Jetten M.S.M."/>
            <person name="Mascher T."/>
            <person name="Medema M.H."/>
            <person name="Devos D.P."/>
            <person name="Kaster A.-K."/>
            <person name="Ovreas L."/>
            <person name="Rohde M."/>
            <person name="Galperin M.Y."/>
            <person name="Jogler C."/>
        </authorList>
    </citation>
    <scope>NUCLEOTIDE SEQUENCE [LARGE SCALE GENOMIC DNA]</scope>
    <source>
        <strain evidence="3 4">CA13</strain>
    </source>
</reference>
<dbReference type="Pfam" id="PF06439">
    <property type="entry name" value="3keto-disac_hyd"/>
    <property type="match status" value="1"/>
</dbReference>
<dbReference type="OrthoDB" id="262927at2"/>
<name>A0A5C5Z779_9BACT</name>
<evidence type="ECO:0000313" key="3">
    <source>
        <dbReference type="EMBL" id="TWT83192.1"/>
    </source>
</evidence>
<dbReference type="EMBL" id="SJPJ01000001">
    <property type="protein sequence ID" value="TWT83192.1"/>
    <property type="molecule type" value="Genomic_DNA"/>
</dbReference>
<feature type="domain" description="3-keto-alpha-glucoside-1,2-lyase/3-keto-2-hydroxy-glucal hydratase" evidence="2">
    <location>
        <begin position="32"/>
        <end position="214"/>
    </location>
</feature>
<dbReference type="AlphaFoldDB" id="A0A5C5Z779"/>
<dbReference type="GO" id="GO:0016787">
    <property type="term" value="F:hydrolase activity"/>
    <property type="evidence" value="ECO:0007669"/>
    <property type="project" value="InterPro"/>
</dbReference>
<keyword evidence="1" id="KW-0732">Signal</keyword>
<feature type="chain" id="PRO_5022971734" description="3-keto-alpha-glucoside-1,2-lyase/3-keto-2-hydroxy-glucal hydratase domain-containing protein" evidence="1">
    <location>
        <begin position="25"/>
        <end position="216"/>
    </location>
</feature>
<protein>
    <recommendedName>
        <fullName evidence="2">3-keto-alpha-glucoside-1,2-lyase/3-keto-2-hydroxy-glucal hydratase domain-containing protein</fullName>
    </recommendedName>
</protein>